<dbReference type="EMBL" id="FMXN01000004">
    <property type="protein sequence ID" value="SDB25011.1"/>
    <property type="molecule type" value="Genomic_DNA"/>
</dbReference>
<dbReference type="SUPFAM" id="SSF63592">
    <property type="entry name" value="Flagellar transcriptional activator FlhD"/>
    <property type="match status" value="1"/>
</dbReference>
<dbReference type="Gene3D" id="1.10.4000.10">
    <property type="entry name" value="Flagellar transcriptional activator FlhD"/>
    <property type="match status" value="1"/>
</dbReference>
<keyword evidence="5" id="KW-1015">Disulfide bond</keyword>
<dbReference type="OrthoDB" id="5298036at2"/>
<keyword evidence="7" id="KW-0804">Transcription</keyword>
<dbReference type="InterPro" id="IPR023559">
    <property type="entry name" value="Flagellar_FlhD"/>
</dbReference>
<keyword evidence="4" id="KW-0238">DNA-binding</keyword>
<evidence type="ECO:0000256" key="6">
    <source>
        <dbReference type="ARBA" id="ARBA00023159"/>
    </source>
</evidence>
<comment type="function">
    <text evidence="8">Functions in complex with FlhC as a master transcriptional regulator that regulates transcription of several flagellar and non-flagellar operons by binding to their promoter region. Activates expression of class 2 flagellar genes, including fliA, which is a flagellum-specific sigma factor that turns on the class 3 genes. Also regulates genes whose products function in a variety of physiological pathways.</text>
</comment>
<keyword evidence="9" id="KW-0969">Cilium</keyword>
<evidence type="ECO:0000256" key="4">
    <source>
        <dbReference type="ARBA" id="ARBA00023125"/>
    </source>
</evidence>
<keyword evidence="1" id="KW-0963">Cytoplasm</keyword>
<keyword evidence="9" id="KW-0282">Flagellum</keyword>
<dbReference type="GO" id="GO:0045893">
    <property type="term" value="P:positive regulation of DNA-templated transcription"/>
    <property type="evidence" value="ECO:0007669"/>
    <property type="project" value="InterPro"/>
</dbReference>
<evidence type="ECO:0000256" key="3">
    <source>
        <dbReference type="ARBA" id="ARBA00023015"/>
    </source>
</evidence>
<evidence type="ECO:0000313" key="9">
    <source>
        <dbReference type="EMBL" id="SDB25011.1"/>
    </source>
</evidence>
<dbReference type="AlphaFoldDB" id="A0A1G6BWK8"/>
<dbReference type="Pfam" id="PF05247">
    <property type="entry name" value="FlhD"/>
    <property type="match status" value="1"/>
</dbReference>
<organism evidence="9 10">
    <name type="scientific">Pseudidiomarina indica</name>
    <dbReference type="NCBI Taxonomy" id="1159017"/>
    <lineage>
        <taxon>Bacteria</taxon>
        <taxon>Pseudomonadati</taxon>
        <taxon>Pseudomonadota</taxon>
        <taxon>Gammaproteobacteria</taxon>
        <taxon>Alteromonadales</taxon>
        <taxon>Idiomarinaceae</taxon>
        <taxon>Pseudidiomarina</taxon>
    </lineage>
</organism>
<keyword evidence="2" id="KW-1005">Bacterial flagellum biogenesis</keyword>
<keyword evidence="6" id="KW-0010">Activator</keyword>
<evidence type="ECO:0000256" key="2">
    <source>
        <dbReference type="ARBA" id="ARBA00022795"/>
    </source>
</evidence>
<dbReference type="STRING" id="1159017.SAMN02927930_00971"/>
<keyword evidence="3" id="KW-0805">Transcription regulation</keyword>
<evidence type="ECO:0000256" key="1">
    <source>
        <dbReference type="ARBA" id="ARBA00022490"/>
    </source>
</evidence>
<accession>A0A1G6BWK8</accession>
<keyword evidence="10" id="KW-1185">Reference proteome</keyword>
<evidence type="ECO:0000256" key="8">
    <source>
        <dbReference type="ARBA" id="ARBA00025431"/>
    </source>
</evidence>
<dbReference type="Proteomes" id="UP000199626">
    <property type="component" value="Unassembled WGS sequence"/>
</dbReference>
<proteinExistence type="predicted"/>
<gene>
    <name evidence="9" type="ORF">SAMN02927930_00971</name>
</gene>
<reference evidence="10" key="1">
    <citation type="submission" date="2016-10" db="EMBL/GenBank/DDBJ databases">
        <authorList>
            <person name="Varghese N."/>
            <person name="Submissions S."/>
        </authorList>
    </citation>
    <scope>NUCLEOTIDE SEQUENCE [LARGE SCALE GENOMIC DNA]</scope>
    <source>
        <strain evidence="10">CGMCC 1.10824</strain>
    </source>
</reference>
<protein>
    <submittedName>
        <fullName evidence="9">Flagellar transcriptional activator FlhD</fullName>
    </submittedName>
</protein>
<evidence type="ECO:0000256" key="7">
    <source>
        <dbReference type="ARBA" id="ARBA00023163"/>
    </source>
</evidence>
<dbReference type="InterPro" id="IPR036194">
    <property type="entry name" value="FlhD_sf"/>
</dbReference>
<evidence type="ECO:0000313" key="10">
    <source>
        <dbReference type="Proteomes" id="UP000199626"/>
    </source>
</evidence>
<evidence type="ECO:0000256" key="5">
    <source>
        <dbReference type="ARBA" id="ARBA00023157"/>
    </source>
</evidence>
<sequence>MSQNKTISELQELNLSYLLLVQKLLVEDRDTAIFRLKIDAELADLIVEMSVRELTTLARQSHSLLQPNFGDVSQLKAILTNKRDTGMQATHLAMHLVTA</sequence>
<dbReference type="RefSeq" id="WP_092592330.1">
    <property type="nucleotide sequence ID" value="NZ_FMXN01000004.1"/>
</dbReference>
<dbReference type="GO" id="GO:0003677">
    <property type="term" value="F:DNA binding"/>
    <property type="evidence" value="ECO:0007669"/>
    <property type="project" value="UniProtKB-KW"/>
</dbReference>
<name>A0A1G6BWK8_9GAMM</name>
<keyword evidence="9" id="KW-0966">Cell projection</keyword>
<dbReference type="GO" id="GO:0044780">
    <property type="term" value="P:bacterial-type flagellum assembly"/>
    <property type="evidence" value="ECO:0007669"/>
    <property type="project" value="InterPro"/>
</dbReference>